<keyword evidence="4" id="KW-0963">Cytoplasm</keyword>
<name>A0AAV6LL54_9ERIC</name>
<accession>A0AAV6LL54</accession>
<evidence type="ECO:0000313" key="9">
    <source>
        <dbReference type="Proteomes" id="UP000823749"/>
    </source>
</evidence>
<dbReference type="Pfam" id="PF10602">
    <property type="entry name" value="RPN7"/>
    <property type="match status" value="1"/>
</dbReference>
<keyword evidence="9" id="KW-1185">Reference proteome</keyword>
<dbReference type="Proteomes" id="UP000823749">
    <property type="component" value="Chromosome 1"/>
</dbReference>
<sequence length="291" mass="33811">MQLEALRMAYDEAKKGENTQLFREIVQKIDWRLGPSYRPDKAWADSVDRRAEQRKEKLENELNAYRDHYVYELNDYKVYFTFEVEIFMKFPSGLSVYEVMDDTDSVVSTQSRLCTNSVDLFLETGHELGNRYSEVIALQDIATYGGLCALASFDRTELKATIPCLLLNSSYNKVIDNLNFWNFLELVPEVRELIHNFYSSHYASCLDYLGSLKANLLLDIHLHDHVETLYEEIRHKALIQYTHPFVSVDLKMMANAFKTSVAGLEKELEALITDNQIQVSYVLEHLQCFIT</sequence>
<keyword evidence="6" id="KW-0539">Nucleus</keyword>
<evidence type="ECO:0000256" key="2">
    <source>
        <dbReference type="ARBA" id="ARBA00004496"/>
    </source>
</evidence>
<comment type="similarity">
    <text evidence="3">Belongs to the CSN1 family.</text>
</comment>
<organism evidence="8 9">
    <name type="scientific">Rhododendron griersonianum</name>
    <dbReference type="NCBI Taxonomy" id="479676"/>
    <lineage>
        <taxon>Eukaryota</taxon>
        <taxon>Viridiplantae</taxon>
        <taxon>Streptophyta</taxon>
        <taxon>Embryophyta</taxon>
        <taxon>Tracheophyta</taxon>
        <taxon>Spermatophyta</taxon>
        <taxon>Magnoliopsida</taxon>
        <taxon>eudicotyledons</taxon>
        <taxon>Gunneridae</taxon>
        <taxon>Pentapetalae</taxon>
        <taxon>asterids</taxon>
        <taxon>Ericales</taxon>
        <taxon>Ericaceae</taxon>
        <taxon>Ericoideae</taxon>
        <taxon>Rhodoreae</taxon>
        <taxon>Rhododendron</taxon>
    </lineage>
</organism>
<evidence type="ECO:0000256" key="3">
    <source>
        <dbReference type="ARBA" id="ARBA00008793"/>
    </source>
</evidence>
<dbReference type="InterPro" id="IPR036390">
    <property type="entry name" value="WH_DNA-bd_sf"/>
</dbReference>
<dbReference type="PROSITE" id="PS50250">
    <property type="entry name" value="PCI"/>
    <property type="match status" value="1"/>
</dbReference>
<dbReference type="Pfam" id="PF01399">
    <property type="entry name" value="PCI"/>
    <property type="match status" value="1"/>
</dbReference>
<comment type="subcellular location">
    <subcellularLocation>
        <location evidence="2">Cytoplasm</location>
    </subcellularLocation>
    <subcellularLocation>
        <location evidence="1">Nucleus</location>
    </subcellularLocation>
</comment>
<evidence type="ECO:0000256" key="4">
    <source>
        <dbReference type="ARBA" id="ARBA00022490"/>
    </source>
</evidence>
<dbReference type="GO" id="GO:0008180">
    <property type="term" value="C:COP9 signalosome"/>
    <property type="evidence" value="ECO:0007669"/>
    <property type="project" value="UniProtKB-KW"/>
</dbReference>
<protein>
    <recommendedName>
        <fullName evidence="7">PCI domain-containing protein</fullName>
    </recommendedName>
</protein>
<keyword evidence="5" id="KW-0736">Signalosome</keyword>
<dbReference type="GO" id="GO:0005737">
    <property type="term" value="C:cytoplasm"/>
    <property type="evidence" value="ECO:0007669"/>
    <property type="project" value="UniProtKB-SubCell"/>
</dbReference>
<proteinExistence type="inferred from homology"/>
<dbReference type="InterPro" id="IPR045135">
    <property type="entry name" value="Rpn7_N"/>
</dbReference>
<dbReference type="Gene3D" id="1.25.40.570">
    <property type="match status" value="2"/>
</dbReference>
<dbReference type="SUPFAM" id="SSF46785">
    <property type="entry name" value="Winged helix' DNA-binding domain"/>
    <property type="match status" value="1"/>
</dbReference>
<evidence type="ECO:0000256" key="6">
    <source>
        <dbReference type="ARBA" id="ARBA00023242"/>
    </source>
</evidence>
<dbReference type="InterPro" id="IPR019585">
    <property type="entry name" value="Rpn7/CSN1"/>
</dbReference>
<dbReference type="PANTHER" id="PTHR14145">
    <property type="entry name" value="26S PROTESOME SUBUNIT 6"/>
    <property type="match status" value="1"/>
</dbReference>
<gene>
    <name evidence="8" type="ORF">RHGRI_001575</name>
</gene>
<evidence type="ECO:0000256" key="1">
    <source>
        <dbReference type="ARBA" id="ARBA00004123"/>
    </source>
</evidence>
<dbReference type="AlphaFoldDB" id="A0AAV6LL54"/>
<evidence type="ECO:0000313" key="8">
    <source>
        <dbReference type="EMBL" id="KAG5565702.1"/>
    </source>
</evidence>
<feature type="domain" description="PCI" evidence="7">
    <location>
        <begin position="113"/>
        <end position="291"/>
    </location>
</feature>
<evidence type="ECO:0000259" key="7">
    <source>
        <dbReference type="PROSITE" id="PS50250"/>
    </source>
</evidence>
<reference evidence="8" key="1">
    <citation type="submission" date="2020-08" db="EMBL/GenBank/DDBJ databases">
        <title>Plant Genome Project.</title>
        <authorList>
            <person name="Zhang R.-G."/>
        </authorList>
    </citation>
    <scope>NUCLEOTIDE SEQUENCE</scope>
    <source>
        <strain evidence="8">WSP0</strain>
        <tissue evidence="8">Leaf</tissue>
    </source>
</reference>
<dbReference type="PANTHER" id="PTHR14145:SF2">
    <property type="entry name" value="COP9 SIGNALOSOME COMPLEX SUBUNIT 1"/>
    <property type="match status" value="1"/>
</dbReference>
<dbReference type="EMBL" id="JACTNZ010000001">
    <property type="protein sequence ID" value="KAG5565702.1"/>
    <property type="molecule type" value="Genomic_DNA"/>
</dbReference>
<dbReference type="InterPro" id="IPR000717">
    <property type="entry name" value="PCI_dom"/>
</dbReference>
<comment type="caution">
    <text evidence="8">The sequence shown here is derived from an EMBL/GenBank/DDBJ whole genome shotgun (WGS) entry which is preliminary data.</text>
</comment>
<evidence type="ECO:0000256" key="5">
    <source>
        <dbReference type="ARBA" id="ARBA00022790"/>
    </source>
</evidence>